<dbReference type="EnsemblMetazoa" id="AALFPA23_005550.R7098">
    <property type="protein sequence ID" value="AALFPA23_005550.P7098"/>
    <property type="gene ID" value="AALFPA23_005550"/>
</dbReference>
<dbReference type="RefSeq" id="XP_029731030.1">
    <property type="nucleotide sequence ID" value="XM_029875170.2"/>
</dbReference>
<dbReference type="Pfam" id="PF17908">
    <property type="entry name" value="APAF1_C"/>
    <property type="match status" value="1"/>
</dbReference>
<organism evidence="7 8">
    <name type="scientific">Aedes albopictus</name>
    <name type="common">Asian tiger mosquito</name>
    <name type="synonym">Stegomyia albopicta</name>
    <dbReference type="NCBI Taxonomy" id="7160"/>
    <lineage>
        <taxon>Eukaryota</taxon>
        <taxon>Metazoa</taxon>
        <taxon>Ecdysozoa</taxon>
        <taxon>Arthropoda</taxon>
        <taxon>Hexapoda</taxon>
        <taxon>Insecta</taxon>
        <taxon>Pterygota</taxon>
        <taxon>Neoptera</taxon>
        <taxon>Endopterygota</taxon>
        <taxon>Diptera</taxon>
        <taxon>Nematocera</taxon>
        <taxon>Culicoidea</taxon>
        <taxon>Culicidae</taxon>
        <taxon>Culicinae</taxon>
        <taxon>Aedini</taxon>
        <taxon>Aedes</taxon>
        <taxon>Stegomyia</taxon>
    </lineage>
</organism>
<feature type="domain" description="NB-ARC" evidence="4">
    <location>
        <begin position="131"/>
        <end position="304"/>
    </location>
</feature>
<dbReference type="SUPFAM" id="SSF50978">
    <property type="entry name" value="WD40 repeat-like"/>
    <property type="match status" value="2"/>
</dbReference>
<dbReference type="Gene3D" id="3.40.50.300">
    <property type="entry name" value="P-loop containing nucleotide triphosphate hydrolases"/>
    <property type="match status" value="1"/>
</dbReference>
<evidence type="ECO:0000259" key="4">
    <source>
        <dbReference type="Pfam" id="PF00931"/>
    </source>
</evidence>
<keyword evidence="1" id="KW-0853">WD repeat</keyword>
<dbReference type="EnsemblMetazoa" id="AALFPA23_005550.R7096">
    <property type="protein sequence ID" value="AALFPA23_005550.P7096"/>
    <property type="gene ID" value="AALFPA23_005550"/>
</dbReference>
<dbReference type="SUPFAM" id="SSF52540">
    <property type="entry name" value="P-loop containing nucleoside triphosphate hydrolases"/>
    <property type="match status" value="1"/>
</dbReference>
<dbReference type="Proteomes" id="UP000069940">
    <property type="component" value="Unassembled WGS sequence"/>
</dbReference>
<dbReference type="Pfam" id="PF12894">
    <property type="entry name" value="ANAPC4_WD40"/>
    <property type="match status" value="1"/>
</dbReference>
<dbReference type="GeneID" id="109432245"/>
<keyword evidence="3" id="KW-0677">Repeat</keyword>
<reference evidence="7" key="2">
    <citation type="submission" date="2025-05" db="UniProtKB">
        <authorList>
            <consortium name="EnsemblMetazoa"/>
        </authorList>
    </citation>
    <scope>IDENTIFICATION</scope>
    <source>
        <strain evidence="7">Foshan</strain>
    </source>
</reference>
<dbReference type="InterPro" id="IPR036322">
    <property type="entry name" value="WD40_repeat_dom_sf"/>
</dbReference>
<dbReference type="Pfam" id="PF00931">
    <property type="entry name" value="NB-ARC"/>
    <property type="match status" value="1"/>
</dbReference>
<dbReference type="InterPro" id="IPR042197">
    <property type="entry name" value="Apaf_helical"/>
</dbReference>
<dbReference type="InterPro" id="IPR001680">
    <property type="entry name" value="WD40_rpt"/>
</dbReference>
<evidence type="ECO:0000313" key="8">
    <source>
        <dbReference type="Proteomes" id="UP000069940"/>
    </source>
</evidence>
<dbReference type="Gene3D" id="1.10.10.10">
    <property type="entry name" value="Winged helix-like DNA-binding domain superfamily/Winged helix DNA-binding domain"/>
    <property type="match status" value="1"/>
</dbReference>
<reference evidence="8" key="1">
    <citation type="journal article" date="2015" name="Proc. Natl. Acad. Sci. U.S.A.">
        <title>Genome sequence of the Asian Tiger mosquito, Aedes albopictus, reveals insights into its biology, genetics, and evolution.</title>
        <authorList>
            <person name="Chen X.G."/>
            <person name="Jiang X."/>
            <person name="Gu J."/>
            <person name="Xu M."/>
            <person name="Wu Y."/>
            <person name="Deng Y."/>
            <person name="Zhang C."/>
            <person name="Bonizzoni M."/>
            <person name="Dermauw W."/>
            <person name="Vontas J."/>
            <person name="Armbruster P."/>
            <person name="Huang X."/>
            <person name="Yang Y."/>
            <person name="Zhang H."/>
            <person name="He W."/>
            <person name="Peng H."/>
            <person name="Liu Y."/>
            <person name="Wu K."/>
            <person name="Chen J."/>
            <person name="Lirakis M."/>
            <person name="Topalis P."/>
            <person name="Van Leeuwen T."/>
            <person name="Hall A.B."/>
            <person name="Jiang X."/>
            <person name="Thorpe C."/>
            <person name="Mueller R.L."/>
            <person name="Sun C."/>
            <person name="Waterhouse R.M."/>
            <person name="Yan G."/>
            <person name="Tu Z.J."/>
            <person name="Fang X."/>
            <person name="James A.A."/>
        </authorList>
    </citation>
    <scope>NUCLEOTIDE SEQUENCE [LARGE SCALE GENOMIC DNA]</scope>
    <source>
        <strain evidence="8">Foshan</strain>
    </source>
</reference>
<dbReference type="InterPro" id="IPR036388">
    <property type="entry name" value="WH-like_DNA-bd_sf"/>
</dbReference>
<dbReference type="InterPro" id="IPR027417">
    <property type="entry name" value="P-loop_NTPase"/>
</dbReference>
<feature type="domain" description="Anaphase-promoting complex subunit 4-like WD40" evidence="5">
    <location>
        <begin position="1171"/>
        <end position="1234"/>
    </location>
</feature>
<dbReference type="SMART" id="SM00320">
    <property type="entry name" value="WD40"/>
    <property type="match status" value="5"/>
</dbReference>
<feature type="domain" description="APAF-1 helical" evidence="6">
    <location>
        <begin position="465"/>
        <end position="601"/>
    </location>
</feature>
<dbReference type="RefSeq" id="XP_029731031.1">
    <property type="nucleotide sequence ID" value="XM_029875171.2"/>
</dbReference>
<name>A0ABM1Y467_AEDAL</name>
<dbReference type="RefSeq" id="XP_062711481.1">
    <property type="nucleotide sequence ID" value="XM_062855497.1"/>
</dbReference>
<dbReference type="PANTHER" id="PTHR22845:SF5">
    <property type="entry name" value="APOPTOTIC PROTEASE-ACTIVATING FACTOR 1"/>
    <property type="match status" value="1"/>
</dbReference>
<dbReference type="Gene3D" id="1.10.8.430">
    <property type="entry name" value="Helical domain of apoptotic protease-activating factors"/>
    <property type="match status" value="1"/>
</dbReference>
<evidence type="ECO:0000259" key="5">
    <source>
        <dbReference type="Pfam" id="PF12894"/>
    </source>
</evidence>
<evidence type="ECO:0000313" key="7">
    <source>
        <dbReference type="EnsemblMetazoa" id="AALFPA23_005550.P7097"/>
    </source>
</evidence>
<dbReference type="InterPro" id="IPR015943">
    <property type="entry name" value="WD40/YVTN_repeat-like_dom_sf"/>
</dbReference>
<dbReference type="EnsemblMetazoa" id="AALFPA23_005550.R7099">
    <property type="protein sequence ID" value="AALFPA23_005550.P7099"/>
    <property type="gene ID" value="AALFPA23_005550"/>
</dbReference>
<evidence type="ECO:0000256" key="1">
    <source>
        <dbReference type="ARBA" id="ARBA00022574"/>
    </source>
</evidence>
<proteinExistence type="predicted"/>
<accession>A0ABM1Y467</accession>
<keyword evidence="2" id="KW-0053">Apoptosis</keyword>
<dbReference type="Gene3D" id="2.130.10.10">
    <property type="entry name" value="YVTN repeat-like/Quinoprotein amine dehydrogenase"/>
    <property type="match status" value="2"/>
</dbReference>
<evidence type="ECO:0000256" key="2">
    <source>
        <dbReference type="ARBA" id="ARBA00022703"/>
    </source>
</evidence>
<dbReference type="InterPro" id="IPR041452">
    <property type="entry name" value="APAF1_C"/>
</dbReference>
<dbReference type="PANTHER" id="PTHR22845">
    <property type="entry name" value="APOPTOTIC PROTEASE-ACTIVATING FACTOR 1"/>
    <property type="match status" value="1"/>
</dbReference>
<sequence length="1407" mass="161353">MVDTTPLLHLRLLREELLDLDVEDIKDALIDKQIFSDGNLREILQETNEGFRLDLIFTILEQKEKQEGHVHIVTEFLKVLEPFYSWIVKRYTEDRRSGCQAGRINRYLSYRTNTTVPSIDELNVYRREQIWKIQKHLKQLKHGVSGQRYLFVYGGFGTGKWTLVSQACENFTIVEHMGFHIFYLSLANCKTDAQILEQLENLNLQMATDCKSEDVTYNGRYPTNEIFFRKKGLIQIFEDRFKRSLLILSHVRDPSLIEKFDLKCKTLVVTSSKDVINKVNENERFVVKVEPGFTEDESMELFGKALRVMSDYLPTEAHDIYHMCKGNPFVIKLIARKMRSEFAETDSITSNPRVAEVWKKLANDLGKHSITIENFTIRSILNQLDDTEQAAFRSLLVFRDNVKIPHSVLQRYWGLTAEETEYRISKLINKGLLDKRVVNQREFFVLHYVCYSFLLKERPRENYANLHQRLVESYRISDALYNRTELDLLKFFPNDHYFHFYVAIHLEQSGLHDLFPKLFTDFGFLEQKLRYTGLPNTVGDLKLFQERIFAHMTDPDFYAELLTEFLMGAEVLLSKSADTCLLQLALNCTGPIADEAKRQAAKYNNRVWFCDIDHTHQHQLIQVRSAPHKVRLQDPESALVSLDNNQISLVDLSPWYSAPATIFDGNDGRVRDMQMINNNVLIALDVKGTLSIWSMRNTPQDRNARQHESDGNIRSKAQSLRSFNHGEDPFVSFCIVSNDNTGNTPTSLFAITKNGVLYFYKGLSTFSLLNHHDTRIKNTYMIKPLIGSTALPKLLLLTEDNLGCIFNLTSTSTECRFEEPQVVNIHNLGSRLISVCANQIRLRTFCRDHRNQLQTERVELIYETPVHHQNTCSAISEDNEYIVLGTTQGISIFSIRDRVEVLRTNISHNILDVDIYSLDDDRYRYILISSSEDSGNVINMYSLMVTATNQMVSNQYQLQGNTNFLVDLDHEPVRVKTIDRKRVIQELQFTAVQERDDFNKLSPTSENAALASEVQQLIQSPSGFYIGLKNGDVLRLTDWCNPKDGPHPETIIHLGEPVTLLKHYEGVQVLVAATENRCVIIVEGSVVRQIDEEICECYMHLDHYLVLIYENCTVEIFNVQSKAVERTLSQRLIFGASAFNEQCLIICTSEGAIEQLKFNPAEDDRLEIHVQHIHDLAENPAPKWGRISSCAMSPQGELLAIGYKRGAIEVYNTEERKVIATLESHTYEVASMYFSPWQDPNSPHILVSIGEQIVFWNLDYVINNPPRLDSNDVKRRSNRYKSRSSVASPAIDIHHRSSFGSPSSGLSSPYAGSPAQNGSFSFDVDDVGLQWLSRVGPSNKPQLLSCIKLIGSSAKKLMISRDFNKFFTIDDEGYLYYLRLYQPGSNQLTISVETPIKGRPANGSFLI</sequence>
<dbReference type="EnsemblMetazoa" id="AALFPA23_005550.R7097">
    <property type="protein sequence ID" value="AALFPA23_005550.P7097"/>
    <property type="gene ID" value="AALFPA23_005550"/>
</dbReference>
<keyword evidence="8" id="KW-1185">Reference proteome</keyword>
<dbReference type="InterPro" id="IPR002182">
    <property type="entry name" value="NB-ARC"/>
</dbReference>
<protein>
    <submittedName>
        <fullName evidence="7">Uncharacterized protein</fullName>
    </submittedName>
</protein>
<dbReference type="RefSeq" id="XP_029730679.2">
    <property type="nucleotide sequence ID" value="XM_029874819.2"/>
</dbReference>
<evidence type="ECO:0000256" key="3">
    <source>
        <dbReference type="ARBA" id="ARBA00022737"/>
    </source>
</evidence>
<dbReference type="InterPro" id="IPR024977">
    <property type="entry name" value="Apc4-like_WD40_dom"/>
</dbReference>
<evidence type="ECO:0000259" key="6">
    <source>
        <dbReference type="Pfam" id="PF17908"/>
    </source>
</evidence>
<dbReference type="Gene3D" id="1.25.40.370">
    <property type="match status" value="1"/>
</dbReference>